<evidence type="ECO:0000313" key="3">
    <source>
        <dbReference type="Proteomes" id="UP001652660"/>
    </source>
</evidence>
<evidence type="ECO:0008006" key="5">
    <source>
        <dbReference type="Google" id="ProtNLM"/>
    </source>
</evidence>
<dbReference type="GO" id="GO:0016020">
    <property type="term" value="C:membrane"/>
    <property type="evidence" value="ECO:0007669"/>
    <property type="project" value="TreeGrafter"/>
</dbReference>
<dbReference type="AlphaFoldDB" id="A0A6P6T6I2"/>
<feature type="transmembrane region" description="Helical" evidence="1">
    <location>
        <begin position="50"/>
        <end position="71"/>
    </location>
</feature>
<keyword evidence="1" id="KW-1133">Transmembrane helix</keyword>
<sequence length="539" mass="60666">MSSFLFQFLFLSLHTPILDFSCCFYHPKNTYFPQQKPKSPSSVMPKSNRIVTPLLFFLISTTFTYNCLVFASPVPEQSLKRPDPLRHFKPYNGVYDIRNRHYWASAAFTGIHGYAVAGIWFLFGLGFGSYLILKNLFGSCFRIVNYPHSFYIATFSLVVLFTLLAIIASSFVFAASKSSQKRANRLVDTVFGAASDASGAMRRVINSLVDMQALLRPYDPQTCNLLNVTSHRLRRESLLIKDFVAKTKHPSHEAVEILYSTTVAVVTINLMLLVAALVLLILHWYPGIMVIIFCCWILTTLSWILTGFDYFFQTFARDTCSALVKFEENPDDSSLRFIHPCASPSDSNNLLVQIGKTVHNFISQANTKLTELKAVLGIQEGNEDTLGFQEICDPFASAPNYVYAPQNCHKDAIPIGDLPNILSRFTCYKGNSSEECLVDGRFLPEASYVMAEAYSHSIQDLINVFPDLLSLTQCTSVKQAFSDIVVRQCKPFKTSVRMLWSSALSLSLIMTVLVSLWVAKTCRDRHRSFAKFSIVPKPV</sequence>
<feature type="transmembrane region" description="Helical" evidence="1">
    <location>
        <begin position="288"/>
        <end position="312"/>
    </location>
</feature>
<protein>
    <recommendedName>
        <fullName evidence="5">Transmembrane protein</fullName>
    </recommendedName>
</protein>
<feature type="transmembrane region" description="Helical" evidence="1">
    <location>
        <begin position="498"/>
        <end position="519"/>
    </location>
</feature>
<dbReference type="InterPro" id="IPR040283">
    <property type="entry name" value="DDB_G0292058-like"/>
</dbReference>
<keyword evidence="1" id="KW-0472">Membrane</keyword>
<dbReference type="PANTHER" id="PTHR31414">
    <property type="entry name" value="TRANSMEMBRANE PROTEIN DDB_G0292058"/>
    <property type="match status" value="1"/>
</dbReference>
<organism evidence="3 4">
    <name type="scientific">Coffea arabica</name>
    <name type="common">Arabian coffee</name>
    <dbReference type="NCBI Taxonomy" id="13443"/>
    <lineage>
        <taxon>Eukaryota</taxon>
        <taxon>Viridiplantae</taxon>
        <taxon>Streptophyta</taxon>
        <taxon>Embryophyta</taxon>
        <taxon>Tracheophyta</taxon>
        <taxon>Spermatophyta</taxon>
        <taxon>Magnoliopsida</taxon>
        <taxon>eudicotyledons</taxon>
        <taxon>Gunneridae</taxon>
        <taxon>Pentapetalae</taxon>
        <taxon>asterids</taxon>
        <taxon>lamiids</taxon>
        <taxon>Gentianales</taxon>
        <taxon>Rubiaceae</taxon>
        <taxon>Ixoroideae</taxon>
        <taxon>Gardenieae complex</taxon>
        <taxon>Bertiereae - Coffeeae clade</taxon>
        <taxon>Coffeeae</taxon>
        <taxon>Coffea</taxon>
    </lineage>
</organism>
<evidence type="ECO:0000256" key="2">
    <source>
        <dbReference type="SAM" id="SignalP"/>
    </source>
</evidence>
<accession>A0A6P6T6I2</accession>
<keyword evidence="1" id="KW-0812">Transmembrane</keyword>
<dbReference type="PANTHER" id="PTHR31414:SF19">
    <property type="entry name" value="TRANSMEMBRANE PROTEIN"/>
    <property type="match status" value="1"/>
</dbReference>
<feature type="transmembrane region" description="Helical" evidence="1">
    <location>
        <begin position="106"/>
        <end position="130"/>
    </location>
</feature>
<feature type="signal peptide" evidence="2">
    <location>
        <begin position="1"/>
        <end position="19"/>
    </location>
</feature>
<evidence type="ECO:0000313" key="4">
    <source>
        <dbReference type="RefSeq" id="XP_027073889.1"/>
    </source>
</evidence>
<feature type="transmembrane region" description="Helical" evidence="1">
    <location>
        <begin position="257"/>
        <end position="282"/>
    </location>
</feature>
<feature type="transmembrane region" description="Helical" evidence="1">
    <location>
        <begin position="150"/>
        <end position="175"/>
    </location>
</feature>
<keyword evidence="3" id="KW-1185">Reference proteome</keyword>
<gene>
    <name evidence="4" type="primary">LOC113698309</name>
</gene>
<dbReference type="RefSeq" id="XP_027073889.1">
    <property type="nucleotide sequence ID" value="XM_027218088.2"/>
</dbReference>
<proteinExistence type="predicted"/>
<dbReference type="GeneID" id="113698309"/>
<dbReference type="Proteomes" id="UP001652660">
    <property type="component" value="Chromosome 7c"/>
</dbReference>
<feature type="chain" id="PRO_5027560813" description="Transmembrane protein" evidence="2">
    <location>
        <begin position="20"/>
        <end position="539"/>
    </location>
</feature>
<keyword evidence="2" id="KW-0732">Signal</keyword>
<name>A0A6P6T6I2_COFAR</name>
<reference evidence="4" key="2">
    <citation type="submission" date="2025-08" db="UniProtKB">
        <authorList>
            <consortium name="RefSeq"/>
        </authorList>
    </citation>
    <scope>IDENTIFICATION</scope>
    <source>
        <tissue evidence="4">Leaves</tissue>
    </source>
</reference>
<reference evidence="3" key="1">
    <citation type="journal article" date="2025" name="Foods">
        <title>Unveiling the Microbial Signatures of Arabica Coffee Cherries: Insights into Ripeness Specific Diversity, Functional Traits, and Implications for Quality and Safety.</title>
        <authorList>
            <consortium name="RefSeq"/>
            <person name="Tenea G.N."/>
            <person name="Cifuentes V."/>
            <person name="Reyes P."/>
            <person name="Cevallos-Vallejos M."/>
        </authorList>
    </citation>
    <scope>NUCLEOTIDE SEQUENCE [LARGE SCALE GENOMIC DNA]</scope>
</reference>
<evidence type="ECO:0000256" key="1">
    <source>
        <dbReference type="SAM" id="Phobius"/>
    </source>
</evidence>